<gene>
    <name evidence="1" type="ORF">DASB73_016250</name>
</gene>
<dbReference type="Proteomes" id="UP001362899">
    <property type="component" value="Unassembled WGS sequence"/>
</dbReference>
<evidence type="ECO:0000313" key="2">
    <source>
        <dbReference type="Proteomes" id="UP001362899"/>
    </source>
</evidence>
<comment type="caution">
    <text evidence="1">The sequence shown here is derived from an EMBL/GenBank/DDBJ whole genome shotgun (WGS) entry which is preliminary data.</text>
</comment>
<accession>A0AAV5RHV1</accession>
<evidence type="ECO:0000313" key="1">
    <source>
        <dbReference type="EMBL" id="GMM50667.1"/>
    </source>
</evidence>
<proteinExistence type="predicted"/>
<name>A0AAV5RHV1_STABA</name>
<sequence>MTSFGDISISAGMIPALQNTLYKTENLELSENAPQNIEYTQLNALLSKRQYSGLNDHQRFLQLLVWCFSLRLKKWEKQKQNRGFNLIKDVSCEVLHQLLKLIIRGGAQLNCPGSIPVVKLNPRQPHPKNVLNERVFNTLEIAKLKINKIVKNRFTVLSKFHEEIGTNDAIKSTVDGAHVYSKRLQLTPSEPLHQNLKILDCIKSLLYELKKVESELDIVTYKADRKIEHFKNTLQ</sequence>
<dbReference type="EMBL" id="BTGC01000003">
    <property type="protein sequence ID" value="GMM50667.1"/>
    <property type="molecule type" value="Genomic_DNA"/>
</dbReference>
<dbReference type="AlphaFoldDB" id="A0AAV5RHV1"/>
<protein>
    <submittedName>
        <fullName evidence="1">Uncharacterized protein</fullName>
    </submittedName>
</protein>
<keyword evidence="2" id="KW-1185">Reference proteome</keyword>
<reference evidence="1 2" key="1">
    <citation type="journal article" date="2023" name="Elife">
        <title>Identification of key yeast species and microbe-microbe interactions impacting larval growth of Drosophila in the wild.</title>
        <authorList>
            <person name="Mure A."/>
            <person name="Sugiura Y."/>
            <person name="Maeda R."/>
            <person name="Honda K."/>
            <person name="Sakurai N."/>
            <person name="Takahashi Y."/>
            <person name="Watada M."/>
            <person name="Katoh T."/>
            <person name="Gotoh A."/>
            <person name="Gotoh Y."/>
            <person name="Taniguchi I."/>
            <person name="Nakamura K."/>
            <person name="Hayashi T."/>
            <person name="Katayama T."/>
            <person name="Uemura T."/>
            <person name="Hattori Y."/>
        </authorList>
    </citation>
    <scope>NUCLEOTIDE SEQUENCE [LARGE SCALE GENOMIC DNA]</scope>
    <source>
        <strain evidence="1 2">SB-73</strain>
    </source>
</reference>
<organism evidence="1 2">
    <name type="scientific">Starmerella bacillaris</name>
    <name type="common">Yeast</name>
    <name type="synonym">Candida zemplinina</name>
    <dbReference type="NCBI Taxonomy" id="1247836"/>
    <lineage>
        <taxon>Eukaryota</taxon>
        <taxon>Fungi</taxon>
        <taxon>Dikarya</taxon>
        <taxon>Ascomycota</taxon>
        <taxon>Saccharomycotina</taxon>
        <taxon>Dipodascomycetes</taxon>
        <taxon>Dipodascales</taxon>
        <taxon>Trichomonascaceae</taxon>
        <taxon>Starmerella</taxon>
    </lineage>
</organism>